<gene>
    <name evidence="1" type="ORF">CLUMA_CG020780</name>
</gene>
<evidence type="ECO:0000313" key="2">
    <source>
        <dbReference type="Proteomes" id="UP000183832"/>
    </source>
</evidence>
<dbReference type="AlphaFoldDB" id="A0A1J1J766"/>
<accession>A0A1J1J766</accession>
<dbReference type="Proteomes" id="UP000183832">
    <property type="component" value="Unassembled WGS sequence"/>
</dbReference>
<sequence>MNIRSISVKFSQNFNRLHEYSKFGTERILAGLRNCKSNLGKHISAALGSRVSFVVPMSDVHFVKSLLSHA</sequence>
<reference evidence="1 2" key="1">
    <citation type="submission" date="2015-04" db="EMBL/GenBank/DDBJ databases">
        <authorList>
            <person name="Syromyatnikov M.Y."/>
            <person name="Popov V.N."/>
        </authorList>
    </citation>
    <scope>NUCLEOTIDE SEQUENCE [LARGE SCALE GENOMIC DNA]</scope>
</reference>
<protein>
    <submittedName>
        <fullName evidence="1">CLUMA_CG020780, isoform A</fullName>
    </submittedName>
</protein>
<evidence type="ECO:0000313" key="1">
    <source>
        <dbReference type="EMBL" id="CRL07826.1"/>
    </source>
</evidence>
<dbReference type="EMBL" id="CVRI01000073">
    <property type="protein sequence ID" value="CRL07826.1"/>
    <property type="molecule type" value="Genomic_DNA"/>
</dbReference>
<organism evidence="1 2">
    <name type="scientific">Clunio marinus</name>
    <dbReference type="NCBI Taxonomy" id="568069"/>
    <lineage>
        <taxon>Eukaryota</taxon>
        <taxon>Metazoa</taxon>
        <taxon>Ecdysozoa</taxon>
        <taxon>Arthropoda</taxon>
        <taxon>Hexapoda</taxon>
        <taxon>Insecta</taxon>
        <taxon>Pterygota</taxon>
        <taxon>Neoptera</taxon>
        <taxon>Endopterygota</taxon>
        <taxon>Diptera</taxon>
        <taxon>Nematocera</taxon>
        <taxon>Chironomoidea</taxon>
        <taxon>Chironomidae</taxon>
        <taxon>Clunio</taxon>
    </lineage>
</organism>
<proteinExistence type="predicted"/>
<name>A0A1J1J766_9DIPT</name>
<keyword evidence="2" id="KW-1185">Reference proteome</keyword>